<evidence type="ECO:0000256" key="2">
    <source>
        <dbReference type="ARBA" id="ARBA00009001"/>
    </source>
</evidence>
<evidence type="ECO:0000256" key="1">
    <source>
        <dbReference type="ARBA" id="ARBA00004123"/>
    </source>
</evidence>
<dbReference type="PROSITE" id="PS51998">
    <property type="entry name" value="DEK_C"/>
    <property type="match status" value="1"/>
</dbReference>
<evidence type="ECO:0000256" key="6">
    <source>
        <dbReference type="ARBA" id="ARBA00023242"/>
    </source>
</evidence>
<feature type="domain" description="DEK-C" evidence="8">
    <location>
        <begin position="3"/>
        <end position="59"/>
    </location>
</feature>
<keyword evidence="10" id="KW-1185">Reference proteome</keyword>
<evidence type="ECO:0000313" key="9">
    <source>
        <dbReference type="EMBL" id="EFC39822.1"/>
    </source>
</evidence>
<dbReference type="GO" id="GO:0005634">
    <property type="term" value="C:nucleus"/>
    <property type="evidence" value="ECO:0007669"/>
    <property type="project" value="UniProtKB-SubCell"/>
</dbReference>
<dbReference type="KEGG" id="ngr:NAEGRDRAFT_72228"/>
<feature type="region of interest" description="Disordered" evidence="7">
    <location>
        <begin position="54"/>
        <end position="94"/>
    </location>
</feature>
<dbReference type="PANTHER" id="PTHR13215">
    <property type="entry name" value="RNA POLYMERASE II TRANSCRIPTIONAL COACTIVATOR"/>
    <property type="match status" value="1"/>
</dbReference>
<protein>
    <submittedName>
        <fullName evidence="9">Predicted protein</fullName>
    </submittedName>
</protein>
<dbReference type="STRING" id="5762.D2VTA2"/>
<dbReference type="InterPro" id="IPR045125">
    <property type="entry name" value="Sub1/Tcp4-like"/>
</dbReference>
<dbReference type="Gene3D" id="1.10.10.60">
    <property type="entry name" value="Homeodomain-like"/>
    <property type="match status" value="1"/>
</dbReference>
<dbReference type="GeneID" id="8850945"/>
<dbReference type="InterPro" id="IPR009044">
    <property type="entry name" value="ssDNA-bd_transcriptional_reg"/>
</dbReference>
<dbReference type="InParanoid" id="D2VTA2"/>
<dbReference type="OMA" id="DEMTEYK"/>
<dbReference type="EMBL" id="GG738896">
    <property type="protein sequence ID" value="EFC39822.1"/>
    <property type="molecule type" value="Genomic_DNA"/>
</dbReference>
<dbReference type="VEuPathDB" id="AmoebaDB:NAEGRDRAFT_72228"/>
<comment type="subcellular location">
    <subcellularLocation>
        <location evidence="1">Nucleus</location>
    </subcellularLocation>
</comment>
<dbReference type="GO" id="GO:0060261">
    <property type="term" value="P:positive regulation of transcription initiation by RNA polymerase II"/>
    <property type="evidence" value="ECO:0007669"/>
    <property type="project" value="InterPro"/>
</dbReference>
<keyword evidence="5" id="KW-0804">Transcription</keyword>
<dbReference type="GO" id="GO:0003713">
    <property type="term" value="F:transcription coactivator activity"/>
    <property type="evidence" value="ECO:0007669"/>
    <property type="project" value="InterPro"/>
</dbReference>
<dbReference type="GO" id="GO:0003677">
    <property type="term" value="F:DNA binding"/>
    <property type="evidence" value="ECO:0007669"/>
    <property type="project" value="UniProtKB-KW"/>
</dbReference>
<dbReference type="InterPro" id="IPR003173">
    <property type="entry name" value="PC4_C"/>
</dbReference>
<evidence type="ECO:0000313" key="10">
    <source>
        <dbReference type="Proteomes" id="UP000006671"/>
    </source>
</evidence>
<keyword evidence="4" id="KW-0238">DNA-binding</keyword>
<keyword evidence="3" id="KW-0805">Transcription regulation</keyword>
<dbReference type="RefSeq" id="XP_002672566.1">
    <property type="nucleotide sequence ID" value="XM_002672520.1"/>
</dbReference>
<dbReference type="Proteomes" id="UP000006671">
    <property type="component" value="Unassembled WGS sequence"/>
</dbReference>
<sequence>MSKVDEKILRKKVAAILKSQSDDDTVSLKTIREALEKDLGVSLSSQKDVLKTIIKEEMNKNQEEEEEESNKRKHNDSDNEDEPSEKKQKSSHKITKADNGDLVVFFTDKKRITVNEFKKSKYVHIREYYEDKPTKKGVAMSRDEWTRFKTYIDTIDEMMNM</sequence>
<keyword evidence="6" id="KW-0539">Nucleus</keyword>
<name>D2VTA2_NAEGR</name>
<evidence type="ECO:0000256" key="3">
    <source>
        <dbReference type="ARBA" id="ARBA00023015"/>
    </source>
</evidence>
<evidence type="ECO:0000256" key="4">
    <source>
        <dbReference type="ARBA" id="ARBA00023125"/>
    </source>
</evidence>
<proteinExistence type="inferred from homology"/>
<evidence type="ECO:0000256" key="5">
    <source>
        <dbReference type="ARBA" id="ARBA00023163"/>
    </source>
</evidence>
<dbReference type="Pfam" id="PF08766">
    <property type="entry name" value="DEK_C"/>
    <property type="match status" value="1"/>
</dbReference>
<comment type="similarity">
    <text evidence="2">Belongs to the transcriptional coactivator PC4 family.</text>
</comment>
<dbReference type="SUPFAM" id="SSF109715">
    <property type="entry name" value="DEK C-terminal domain"/>
    <property type="match status" value="1"/>
</dbReference>
<organism evidence="10">
    <name type="scientific">Naegleria gruberi</name>
    <name type="common">Amoeba</name>
    <dbReference type="NCBI Taxonomy" id="5762"/>
    <lineage>
        <taxon>Eukaryota</taxon>
        <taxon>Discoba</taxon>
        <taxon>Heterolobosea</taxon>
        <taxon>Tetramitia</taxon>
        <taxon>Eutetramitia</taxon>
        <taxon>Vahlkampfiidae</taxon>
        <taxon>Naegleria</taxon>
    </lineage>
</organism>
<evidence type="ECO:0000256" key="7">
    <source>
        <dbReference type="SAM" id="MobiDB-lite"/>
    </source>
</evidence>
<dbReference type="OrthoDB" id="2505440at2759"/>
<dbReference type="SUPFAM" id="SSF54447">
    <property type="entry name" value="ssDNA-binding transcriptional regulator domain"/>
    <property type="match status" value="1"/>
</dbReference>
<reference evidence="9 10" key="1">
    <citation type="journal article" date="2010" name="Cell">
        <title>The genome of Naegleria gruberi illuminates early eukaryotic versatility.</title>
        <authorList>
            <person name="Fritz-Laylin L.K."/>
            <person name="Prochnik S.E."/>
            <person name="Ginger M.L."/>
            <person name="Dacks J.B."/>
            <person name="Carpenter M.L."/>
            <person name="Field M.C."/>
            <person name="Kuo A."/>
            <person name="Paredez A."/>
            <person name="Chapman J."/>
            <person name="Pham J."/>
            <person name="Shu S."/>
            <person name="Neupane R."/>
            <person name="Cipriano M."/>
            <person name="Mancuso J."/>
            <person name="Tu H."/>
            <person name="Salamov A."/>
            <person name="Lindquist E."/>
            <person name="Shapiro H."/>
            <person name="Lucas S."/>
            <person name="Grigoriev I.V."/>
            <person name="Cande W.Z."/>
            <person name="Fulton C."/>
            <person name="Rokhsar D.S."/>
            <person name="Dawson S.C."/>
        </authorList>
    </citation>
    <scope>NUCLEOTIDE SEQUENCE [LARGE SCALE GENOMIC DNA]</scope>
    <source>
        <strain evidence="9 10">NEG-M</strain>
    </source>
</reference>
<dbReference type="eggNOG" id="KOG2712">
    <property type="taxonomic scope" value="Eukaryota"/>
</dbReference>
<dbReference type="InterPro" id="IPR014876">
    <property type="entry name" value="DEK_C"/>
</dbReference>
<dbReference type="AlphaFoldDB" id="D2VTA2"/>
<dbReference type="Gene3D" id="2.30.31.10">
    <property type="entry name" value="Transcriptional Coactivator Pc4, Chain A"/>
    <property type="match status" value="1"/>
</dbReference>
<accession>D2VTA2</accession>
<gene>
    <name evidence="9" type="ORF">NAEGRDRAFT_72228</name>
</gene>
<evidence type="ECO:0000259" key="8">
    <source>
        <dbReference type="PROSITE" id="PS51998"/>
    </source>
</evidence>
<dbReference type="Pfam" id="PF02229">
    <property type="entry name" value="PC4"/>
    <property type="match status" value="1"/>
</dbReference>